<organism evidence="3 4">
    <name type="scientific">Cyphellophora attinorum</name>
    <dbReference type="NCBI Taxonomy" id="1664694"/>
    <lineage>
        <taxon>Eukaryota</taxon>
        <taxon>Fungi</taxon>
        <taxon>Dikarya</taxon>
        <taxon>Ascomycota</taxon>
        <taxon>Pezizomycotina</taxon>
        <taxon>Eurotiomycetes</taxon>
        <taxon>Chaetothyriomycetidae</taxon>
        <taxon>Chaetothyriales</taxon>
        <taxon>Cyphellophoraceae</taxon>
        <taxon>Cyphellophora</taxon>
    </lineage>
</organism>
<keyword evidence="2" id="KW-0812">Transmembrane</keyword>
<dbReference type="Proteomes" id="UP000038010">
    <property type="component" value="Unassembled WGS sequence"/>
</dbReference>
<protein>
    <submittedName>
        <fullName evidence="3">Uncharacterized protein</fullName>
    </submittedName>
</protein>
<feature type="region of interest" description="Disordered" evidence="1">
    <location>
        <begin position="1"/>
        <end position="32"/>
    </location>
</feature>
<dbReference type="EMBL" id="LFJN01000032">
    <property type="protein sequence ID" value="KPI36289.1"/>
    <property type="molecule type" value="Genomic_DNA"/>
</dbReference>
<feature type="compositionally biased region" description="Basic and acidic residues" evidence="1">
    <location>
        <begin position="17"/>
        <end position="32"/>
    </location>
</feature>
<dbReference type="RefSeq" id="XP_017996252.1">
    <property type="nucleotide sequence ID" value="XM_018147686.1"/>
</dbReference>
<evidence type="ECO:0000313" key="4">
    <source>
        <dbReference type="Proteomes" id="UP000038010"/>
    </source>
</evidence>
<name>A0A0N0NJ75_9EURO</name>
<keyword evidence="2" id="KW-1133">Transmembrane helix</keyword>
<keyword evidence="4" id="KW-1185">Reference proteome</keyword>
<keyword evidence="2" id="KW-0472">Membrane</keyword>
<evidence type="ECO:0000313" key="3">
    <source>
        <dbReference type="EMBL" id="KPI36289.1"/>
    </source>
</evidence>
<evidence type="ECO:0000256" key="2">
    <source>
        <dbReference type="SAM" id="Phobius"/>
    </source>
</evidence>
<comment type="caution">
    <text evidence="3">The sequence shown here is derived from an EMBL/GenBank/DDBJ whole genome shotgun (WGS) entry which is preliminary data.</text>
</comment>
<feature type="compositionally biased region" description="Basic residues" evidence="1">
    <location>
        <begin position="1"/>
        <end position="10"/>
    </location>
</feature>
<sequence length="428" mass="47332">MPPKLRRRKSAVLNPAEPERCVTPRPRSLDDKRDALPLDPAIGATLKEEQAAAGRAREIRHIYERCKVPLSGRRRLLIFDLDANTSWWDPKDLGPLSILAIGVLFVAVLYLLLLASTAAECASIDRVGVRANFTKAIPAVHQFKQTTIGMRTAYEKFELALDSDPAIAICQTVVPLPEVYSKLQSEFKATASPYSTTAFGRLTSMLSTWSGAALTNTSLPSPSSLVRAAIKEVGTLAAQIHAFEDTIPQKLLYVLMRQLTPVWDSVRFSRKLDDIRYRLMPPSVGSHLPWYQRRQEEAAIERRRGEDLKACEVALTRLNEVHATEPLRDVLESLFALEVFLERAVPFVGMLACSDSRHRNLIAGIGGMGTTSRSKDVEMWAQIRDELTSLDISYNAVKKQSEAPASDGNTTTVIVNLVDEVVVGGPLS</sequence>
<dbReference type="GeneID" id="28739566"/>
<dbReference type="AlphaFoldDB" id="A0A0N0NJ75"/>
<feature type="transmembrane region" description="Helical" evidence="2">
    <location>
        <begin position="96"/>
        <end position="115"/>
    </location>
</feature>
<reference evidence="3 4" key="1">
    <citation type="submission" date="2015-06" db="EMBL/GenBank/DDBJ databases">
        <title>Draft genome of the ant-associated black yeast Phialophora attae CBS 131958.</title>
        <authorList>
            <person name="Moreno L.F."/>
            <person name="Stielow B.J."/>
            <person name="de Hoog S."/>
            <person name="Vicente V.A."/>
            <person name="Weiss V.A."/>
            <person name="de Vries M."/>
            <person name="Cruz L.M."/>
            <person name="Souza E.M."/>
        </authorList>
    </citation>
    <scope>NUCLEOTIDE SEQUENCE [LARGE SCALE GENOMIC DNA]</scope>
    <source>
        <strain evidence="3 4">CBS 131958</strain>
    </source>
</reference>
<dbReference type="VEuPathDB" id="FungiDB:AB675_7327"/>
<proteinExistence type="predicted"/>
<gene>
    <name evidence="3" type="ORF">AB675_7327</name>
</gene>
<evidence type="ECO:0000256" key="1">
    <source>
        <dbReference type="SAM" id="MobiDB-lite"/>
    </source>
</evidence>
<accession>A0A0N0NJ75</accession>